<dbReference type="eggNOG" id="KOG4460">
    <property type="taxonomic scope" value="Eukaryota"/>
</dbReference>
<evidence type="ECO:0000313" key="9">
    <source>
        <dbReference type="Proteomes" id="UP000017836"/>
    </source>
</evidence>
<dbReference type="PANTHER" id="PTHR13257:SF0">
    <property type="entry name" value="NUCLEAR PORE COMPLEX PROTEIN NUP88"/>
    <property type="match status" value="1"/>
</dbReference>
<dbReference type="GO" id="GO:0006606">
    <property type="term" value="P:protein import into nucleus"/>
    <property type="evidence" value="ECO:0000318"/>
    <property type="project" value="GO_Central"/>
</dbReference>
<keyword evidence="9" id="KW-1185">Reference proteome</keyword>
<dbReference type="HOGENOM" id="CLU_023826_0_0_1"/>
<evidence type="ECO:0000256" key="4">
    <source>
        <dbReference type="ARBA" id="ARBA00022927"/>
    </source>
</evidence>
<accession>W1PHV3</accession>
<evidence type="ECO:0000313" key="8">
    <source>
        <dbReference type="EMBL" id="ERN07583.1"/>
    </source>
</evidence>
<keyword evidence="6" id="KW-0906">Nuclear pore complex</keyword>
<dbReference type="STRING" id="13333.W1PHV3"/>
<dbReference type="InterPro" id="IPR037700">
    <property type="entry name" value="NUP88/NUP82"/>
</dbReference>
<keyword evidence="4" id="KW-0653">Protein transport</keyword>
<keyword evidence="2" id="KW-0813">Transport</keyword>
<dbReference type="GO" id="GO:0006611">
    <property type="term" value="P:protein export from nucleus"/>
    <property type="evidence" value="ECO:0007669"/>
    <property type="project" value="EnsemblPlants"/>
</dbReference>
<evidence type="ECO:0000256" key="6">
    <source>
        <dbReference type="ARBA" id="ARBA00023132"/>
    </source>
</evidence>
<dbReference type="GO" id="GO:0005643">
    <property type="term" value="C:nuclear pore"/>
    <property type="evidence" value="ECO:0000318"/>
    <property type="project" value="GO_Central"/>
</dbReference>
<dbReference type="OMA" id="VFILFTD"/>
<dbReference type="Gramene" id="ERN07583">
    <property type="protein sequence ID" value="ERN07583"/>
    <property type="gene ID" value="AMTR_s00157p00039000"/>
</dbReference>
<name>W1PHV3_AMBTC</name>
<evidence type="ECO:0000256" key="7">
    <source>
        <dbReference type="ARBA" id="ARBA00023242"/>
    </source>
</evidence>
<dbReference type="Pfam" id="PF10168">
    <property type="entry name" value="Nup88"/>
    <property type="match status" value="2"/>
</dbReference>
<gene>
    <name evidence="8" type="ORF">AMTR_s00157p00039000</name>
</gene>
<sequence>MGNFCAWWFDYLNVLTLQPDVEMGHGLHSMEINRTGESLLIFGDGGLFVLDLFDRTSTKDHVYICRSALIGSQIYFGDTNFLRVLQVSWHPYSESHIGVLSSDTVFRLFDLSSDLERPEQEYYLQPLEPARCHSATSLCPVAFSFGGEHLWDRFTVFLVFADGSTYAICPIAPFGSVYNRASIEEIYKDAHTLGLKSANSRAVNNSSLAITWLEATFPDLNDQNAGKGTLSTLKAHPYASFDVSLSLQGPFHKICNEHNDDSANGRVPECEGRAVSFLCRSISKDTVNAISWSSGQIQIDALADEVQPVWNLGSSPRLCVDNGGIIEAVAMICDSSPEKPNNAKLYPSQRTLNTSMADSVWIGDPPPLLRLAVVDLALPSNILNDSPLTLVADPLIPERFYCLHRGGVDSIMLHFLPFSDQTIEKNRIGEAPSVHPVLTTYQSETLQPFPLSGFVAIADSFGNTWTVALTSSFECLVMEMTGLSAYFQVEREKGSPNLTVENDEVLPELVSRELLMGPKDVPIPQLPPSLRSLTPDSIEGRSTLHEYFKILHEKYVEYAHKVYVELNHHAARLKKITDDQVVRLHEVQQNLLHAEEDEPNIRDRIGRAFEFNLQLVERLQVLRSLPGIQQKPLTKAEREFKSELETFASHEIDALHSAIEALSVRLRRHVPLSPGSVTSSPRQTLPGRRKIPVPDIQISQLKSSVAKLSLINSENTKKVKLVETTLRKQETRTDLKRLHFRSQGHQGSAVMPSRGGEGRGIAGGREALEVFLMTSVFGLLLSLETWLTSSPCYGRLVLFVKYFHVSGFHLPLENCNDGDPCECKEKPIMECACTDGNMHRSVHSEP</sequence>
<keyword evidence="3" id="KW-0509">mRNA transport</keyword>
<dbReference type="GO" id="GO:0017056">
    <property type="term" value="F:structural constituent of nuclear pore"/>
    <property type="evidence" value="ECO:0007669"/>
    <property type="project" value="InterPro"/>
</dbReference>
<reference evidence="9" key="1">
    <citation type="journal article" date="2013" name="Science">
        <title>The Amborella genome and the evolution of flowering plants.</title>
        <authorList>
            <consortium name="Amborella Genome Project"/>
        </authorList>
    </citation>
    <scope>NUCLEOTIDE SEQUENCE [LARGE SCALE GENOMIC DNA]</scope>
</reference>
<evidence type="ECO:0000256" key="3">
    <source>
        <dbReference type="ARBA" id="ARBA00022816"/>
    </source>
</evidence>
<dbReference type="InterPro" id="IPR019321">
    <property type="entry name" value="Nucleoporin_Nup88"/>
</dbReference>
<evidence type="ECO:0000256" key="5">
    <source>
        <dbReference type="ARBA" id="ARBA00023010"/>
    </source>
</evidence>
<dbReference type="AlphaFoldDB" id="W1PHV3"/>
<keyword evidence="7" id="KW-0539">Nucleus</keyword>
<dbReference type="PANTHER" id="PTHR13257">
    <property type="entry name" value="NUCLEOPORIN NUP84-RELATED"/>
    <property type="match status" value="1"/>
</dbReference>
<dbReference type="GO" id="GO:0045087">
    <property type="term" value="P:innate immune response"/>
    <property type="evidence" value="ECO:0007669"/>
    <property type="project" value="EnsemblPlants"/>
</dbReference>
<keyword evidence="5" id="KW-0811">Translocation</keyword>
<dbReference type="GO" id="GO:0000055">
    <property type="term" value="P:ribosomal large subunit export from nucleus"/>
    <property type="evidence" value="ECO:0000318"/>
    <property type="project" value="GO_Central"/>
</dbReference>
<protein>
    <recommendedName>
        <fullName evidence="10">Nuclear pore complex protein NUP88</fullName>
    </recommendedName>
</protein>
<dbReference type="EMBL" id="KI393724">
    <property type="protein sequence ID" value="ERN07583.1"/>
    <property type="molecule type" value="Genomic_DNA"/>
</dbReference>
<dbReference type="GO" id="GO:0006406">
    <property type="term" value="P:mRNA export from nucleus"/>
    <property type="evidence" value="ECO:0000318"/>
    <property type="project" value="GO_Central"/>
</dbReference>
<evidence type="ECO:0000256" key="2">
    <source>
        <dbReference type="ARBA" id="ARBA00022448"/>
    </source>
</evidence>
<evidence type="ECO:0000256" key="1">
    <source>
        <dbReference type="ARBA" id="ARBA00004567"/>
    </source>
</evidence>
<proteinExistence type="predicted"/>
<dbReference type="GO" id="GO:0009627">
    <property type="term" value="P:systemic acquired resistance"/>
    <property type="evidence" value="ECO:0007669"/>
    <property type="project" value="EnsemblPlants"/>
</dbReference>
<dbReference type="Proteomes" id="UP000017836">
    <property type="component" value="Unassembled WGS sequence"/>
</dbReference>
<comment type="subcellular location">
    <subcellularLocation>
        <location evidence="1">Nucleus</location>
        <location evidence="1">Nuclear pore complex</location>
    </subcellularLocation>
</comment>
<evidence type="ECO:0008006" key="10">
    <source>
        <dbReference type="Google" id="ProtNLM"/>
    </source>
</evidence>
<organism evidence="8 9">
    <name type="scientific">Amborella trichopoda</name>
    <dbReference type="NCBI Taxonomy" id="13333"/>
    <lineage>
        <taxon>Eukaryota</taxon>
        <taxon>Viridiplantae</taxon>
        <taxon>Streptophyta</taxon>
        <taxon>Embryophyta</taxon>
        <taxon>Tracheophyta</taxon>
        <taxon>Spermatophyta</taxon>
        <taxon>Magnoliopsida</taxon>
        <taxon>Amborellales</taxon>
        <taxon>Amborellaceae</taxon>
        <taxon>Amborella</taxon>
    </lineage>
</organism>
<dbReference type="GO" id="GO:0000056">
    <property type="term" value="P:ribosomal small subunit export from nucleus"/>
    <property type="evidence" value="ECO:0000318"/>
    <property type="project" value="GO_Central"/>
</dbReference>